<evidence type="ECO:0000313" key="3">
    <source>
        <dbReference type="Proteomes" id="UP001168575"/>
    </source>
</evidence>
<gene>
    <name evidence="2" type="ORF">Q3982_07020</name>
</gene>
<sequence length="70" mass="7842">DGNQSSFAASLDGLNVDDDNFEDDGLDEYVDNSDSGYESPFDIGLYDDDDDEDDYVDEYDREIGADGYDF</sequence>
<evidence type="ECO:0000313" key="2">
    <source>
        <dbReference type="EMBL" id="MDO4842408.1"/>
    </source>
</evidence>
<organism evidence="2 3">
    <name type="scientific">Phoenicibacter congonensis</name>
    <dbReference type="NCBI Taxonomy" id="1944646"/>
    <lineage>
        <taxon>Bacteria</taxon>
        <taxon>Bacillati</taxon>
        <taxon>Actinomycetota</taxon>
        <taxon>Coriobacteriia</taxon>
        <taxon>Eggerthellales</taxon>
        <taxon>Eggerthellaceae</taxon>
        <taxon>Phoenicibacter</taxon>
    </lineage>
</organism>
<comment type="caution">
    <text evidence="2">The sequence shown here is derived from an EMBL/GenBank/DDBJ whole genome shotgun (WGS) entry which is preliminary data.</text>
</comment>
<dbReference type="EMBL" id="JAUMVS010000161">
    <property type="protein sequence ID" value="MDO4842408.1"/>
    <property type="molecule type" value="Genomic_DNA"/>
</dbReference>
<accession>A0AA43RJI9</accession>
<name>A0AA43RJI9_9ACTN</name>
<evidence type="ECO:0000256" key="1">
    <source>
        <dbReference type="SAM" id="MobiDB-lite"/>
    </source>
</evidence>
<dbReference type="Proteomes" id="UP001168575">
    <property type="component" value="Unassembled WGS sequence"/>
</dbReference>
<feature type="compositionally biased region" description="Acidic residues" evidence="1">
    <location>
        <begin position="15"/>
        <end position="31"/>
    </location>
</feature>
<feature type="region of interest" description="Disordered" evidence="1">
    <location>
        <begin position="1"/>
        <end position="52"/>
    </location>
</feature>
<keyword evidence="3" id="KW-1185">Reference proteome</keyword>
<feature type="non-terminal residue" evidence="2">
    <location>
        <position position="1"/>
    </location>
</feature>
<dbReference type="AlphaFoldDB" id="A0AA43RJI9"/>
<proteinExistence type="predicted"/>
<protein>
    <submittedName>
        <fullName evidence="2">Uncharacterized protein</fullName>
    </submittedName>
</protein>
<reference evidence="2" key="1">
    <citation type="submission" date="2023-07" db="EMBL/GenBank/DDBJ databases">
        <title>Between Cages and Wild: Unraveling the Impact of Captivity on Animal Microbiomes and Antimicrobial Resistance.</title>
        <authorList>
            <person name="Schmartz G.P."/>
            <person name="Rehner J."/>
            <person name="Schuff M.J."/>
            <person name="Becker S.L."/>
            <person name="Kravczyk M."/>
            <person name="Gurevich A."/>
            <person name="Francke R."/>
            <person name="Mueller R."/>
            <person name="Keller V."/>
            <person name="Keller A."/>
        </authorList>
    </citation>
    <scope>NUCLEOTIDE SEQUENCE</scope>
    <source>
        <strain evidence="2">S12M_St_49</strain>
    </source>
</reference>